<dbReference type="AlphaFoldDB" id="A0A8J2X398"/>
<evidence type="ECO:0000313" key="3">
    <source>
        <dbReference type="Proteomes" id="UP000789595"/>
    </source>
</evidence>
<name>A0A8J2X398_9STRA</name>
<evidence type="ECO:0000256" key="1">
    <source>
        <dbReference type="SAM" id="Phobius"/>
    </source>
</evidence>
<comment type="caution">
    <text evidence="2">The sequence shown here is derived from an EMBL/GenBank/DDBJ whole genome shotgun (WGS) entry which is preliminary data.</text>
</comment>
<dbReference type="Proteomes" id="UP000789595">
    <property type="component" value="Unassembled WGS sequence"/>
</dbReference>
<accession>A0A8J2X398</accession>
<organism evidence="2 3">
    <name type="scientific">Pelagomonas calceolata</name>
    <dbReference type="NCBI Taxonomy" id="35677"/>
    <lineage>
        <taxon>Eukaryota</taxon>
        <taxon>Sar</taxon>
        <taxon>Stramenopiles</taxon>
        <taxon>Ochrophyta</taxon>
        <taxon>Pelagophyceae</taxon>
        <taxon>Pelagomonadales</taxon>
        <taxon>Pelagomonadaceae</taxon>
        <taxon>Pelagomonas</taxon>
    </lineage>
</organism>
<keyword evidence="1" id="KW-0812">Transmembrane</keyword>
<feature type="transmembrane region" description="Helical" evidence="1">
    <location>
        <begin position="73"/>
        <end position="100"/>
    </location>
</feature>
<reference evidence="2" key="1">
    <citation type="submission" date="2021-11" db="EMBL/GenBank/DDBJ databases">
        <authorList>
            <consortium name="Genoscope - CEA"/>
            <person name="William W."/>
        </authorList>
    </citation>
    <scope>NUCLEOTIDE SEQUENCE</scope>
</reference>
<protein>
    <submittedName>
        <fullName evidence="2">Uncharacterized protein</fullName>
    </submittedName>
</protein>
<keyword evidence="3" id="KW-1185">Reference proteome</keyword>
<sequence>MSSAFSAGNGRFMSSSSSTVLPPTVTTKAPLRGFSLFTSTVTPGKALASRFALVLNAPQLLQASTSTTAPEELALGFFALAADGFLAGALALVFFAITLLSMGFARVPAASVCP</sequence>
<keyword evidence="1" id="KW-0472">Membrane</keyword>
<dbReference type="EMBL" id="CAKKNE010000005">
    <property type="protein sequence ID" value="CAH0377166.1"/>
    <property type="molecule type" value="Genomic_DNA"/>
</dbReference>
<gene>
    <name evidence="2" type="ORF">PECAL_5P17350</name>
</gene>
<proteinExistence type="predicted"/>
<keyword evidence="1" id="KW-1133">Transmembrane helix</keyword>
<evidence type="ECO:0000313" key="2">
    <source>
        <dbReference type="EMBL" id="CAH0377166.1"/>
    </source>
</evidence>